<accession>A0A1H0E0J3</accession>
<dbReference type="Proteomes" id="UP000198704">
    <property type="component" value="Unassembled WGS sequence"/>
</dbReference>
<proteinExistence type="predicted"/>
<gene>
    <name evidence="2" type="ORF">SAMN05216360_1113</name>
</gene>
<keyword evidence="3" id="KW-1185">Reference proteome</keyword>
<feature type="compositionally biased region" description="Basic and acidic residues" evidence="1">
    <location>
        <begin position="19"/>
        <end position="28"/>
    </location>
</feature>
<feature type="region of interest" description="Disordered" evidence="1">
    <location>
        <begin position="11"/>
        <end position="31"/>
    </location>
</feature>
<evidence type="ECO:0000256" key="1">
    <source>
        <dbReference type="SAM" id="MobiDB-lite"/>
    </source>
</evidence>
<reference evidence="3" key="1">
    <citation type="submission" date="2016-10" db="EMBL/GenBank/DDBJ databases">
        <authorList>
            <person name="Varghese N."/>
            <person name="Submissions S."/>
        </authorList>
    </citation>
    <scope>NUCLEOTIDE SEQUENCE [LARGE SCALE GENOMIC DNA]</scope>
    <source>
        <strain evidence="3">BL47</strain>
    </source>
</reference>
<sequence length="78" mass="8801">MRRVEYLRHLRKSASVSHGSEEPSRDRMSTPLLWRTPVTESALAAIMKDVGLTDEQVVKRFGYKPEDVPVRGPSSHAP</sequence>
<protein>
    <submittedName>
        <fullName evidence="2">Uncharacterized protein</fullName>
    </submittedName>
</protein>
<evidence type="ECO:0000313" key="2">
    <source>
        <dbReference type="EMBL" id="SDN75848.1"/>
    </source>
</evidence>
<dbReference type="EMBL" id="FNHS01000011">
    <property type="protein sequence ID" value="SDN75848.1"/>
    <property type="molecule type" value="Genomic_DNA"/>
</dbReference>
<evidence type="ECO:0000313" key="3">
    <source>
        <dbReference type="Proteomes" id="UP000198704"/>
    </source>
</evidence>
<dbReference type="AlphaFoldDB" id="A0A1H0E0J3"/>
<organism evidence="2 3">
    <name type="scientific">Methylobacterium phyllostachyos</name>
    <dbReference type="NCBI Taxonomy" id="582672"/>
    <lineage>
        <taxon>Bacteria</taxon>
        <taxon>Pseudomonadati</taxon>
        <taxon>Pseudomonadota</taxon>
        <taxon>Alphaproteobacteria</taxon>
        <taxon>Hyphomicrobiales</taxon>
        <taxon>Methylobacteriaceae</taxon>
        <taxon>Methylobacterium</taxon>
    </lineage>
</organism>
<name>A0A1H0E0J3_9HYPH</name>